<sequence>MGGAVENSDVDSETALLVGAATADKIPSDPFNLTYITYFFLGVGCLLPWNIFITAVDYFSYIYPETRVDRIFAVANLLVALIGLVFVVLYSHKSVARVRINVGMVIFTVALLLVPVLDLSYIRGRVGLYNGFHVTVGSIVLCGAGDALVQGSVVGCAGELPERYMQAAVSGFGAAGVLVAVMRIVTKAIYPQDAHGLRQSANLYFAVGICIMILCIVLYNLAAMLPVVKHFESIKNQEKEEHGGRLFGSMDKSTLWDIINRVKIYATGLVLINVVTLSIFPGFITEDVHSEIFKDWYSTLLITGYNVFDLIGKYLSSVYVIENPKTAFSGCIGRLVFYPLFLGCLHGPEFLRSEVPVIVLTYLLGLTNGYLTAVNLILAPKAVAFEYAEKTGVILVLFSFSGLAIGSVVAWFWVI</sequence>
<evidence type="ECO:0000313" key="9">
    <source>
        <dbReference type="RefSeq" id="XP_022971643.1"/>
    </source>
</evidence>
<reference evidence="9" key="1">
    <citation type="submission" date="2025-08" db="UniProtKB">
        <authorList>
            <consortium name="RefSeq"/>
        </authorList>
    </citation>
    <scope>IDENTIFICATION</scope>
    <source>
        <tissue evidence="9">Young leaves</tissue>
    </source>
</reference>
<comment type="subcellular location">
    <subcellularLocation>
        <location evidence="1">Membrane</location>
        <topology evidence="1">Multi-pass membrane protein</topology>
    </subcellularLocation>
</comment>
<dbReference type="GeneID" id="111470287"/>
<dbReference type="PANTHER" id="PTHR10332:SF10">
    <property type="entry name" value="EQUILIBRATIVE NUCLEOSIDE TRANSPORTER 4"/>
    <property type="match status" value="1"/>
</dbReference>
<dbReference type="OrthoDB" id="1856718at2759"/>
<evidence type="ECO:0000256" key="2">
    <source>
        <dbReference type="ARBA" id="ARBA00007965"/>
    </source>
</evidence>
<name>A0A6J1I7G9_CUCMA</name>
<dbReference type="RefSeq" id="XP_022971643.1">
    <property type="nucleotide sequence ID" value="XM_023115875.1"/>
</dbReference>
<dbReference type="Pfam" id="PF01733">
    <property type="entry name" value="Nucleoside_tran"/>
    <property type="match status" value="1"/>
</dbReference>
<dbReference type="PRINTS" id="PR01130">
    <property type="entry name" value="DERENTRNSPRT"/>
</dbReference>
<feature type="transmembrane region" description="Helical" evidence="7">
    <location>
        <begin position="129"/>
        <end position="149"/>
    </location>
</feature>
<keyword evidence="6 7" id="KW-0472">Membrane</keyword>
<dbReference type="InterPro" id="IPR002259">
    <property type="entry name" value="Eqnu_transpt"/>
</dbReference>
<dbReference type="Proteomes" id="UP000504608">
    <property type="component" value="Unplaced"/>
</dbReference>
<evidence type="ECO:0000256" key="1">
    <source>
        <dbReference type="ARBA" id="ARBA00004141"/>
    </source>
</evidence>
<keyword evidence="5 7" id="KW-1133">Transmembrane helix</keyword>
<gene>
    <name evidence="9" type="primary">LOC111470287</name>
</gene>
<keyword evidence="8" id="KW-1185">Reference proteome</keyword>
<feature type="transmembrane region" description="Helical" evidence="7">
    <location>
        <begin position="357"/>
        <end position="379"/>
    </location>
</feature>
<dbReference type="GO" id="GO:0005337">
    <property type="term" value="F:nucleoside transmembrane transporter activity"/>
    <property type="evidence" value="ECO:0007669"/>
    <property type="project" value="InterPro"/>
</dbReference>
<feature type="transmembrane region" description="Helical" evidence="7">
    <location>
        <begin position="35"/>
        <end position="59"/>
    </location>
</feature>
<evidence type="ECO:0000256" key="3">
    <source>
        <dbReference type="ARBA" id="ARBA00022448"/>
    </source>
</evidence>
<dbReference type="GO" id="GO:0005886">
    <property type="term" value="C:plasma membrane"/>
    <property type="evidence" value="ECO:0007669"/>
    <property type="project" value="TreeGrafter"/>
</dbReference>
<feature type="transmembrane region" description="Helical" evidence="7">
    <location>
        <begin position="169"/>
        <end position="190"/>
    </location>
</feature>
<protein>
    <submittedName>
        <fullName evidence="9">Equilibrative nucleotide transporter 1-like</fullName>
    </submittedName>
</protein>
<dbReference type="KEGG" id="cmax:111470287"/>
<accession>A0A6J1I7G9</accession>
<keyword evidence="4 7" id="KW-0812">Transmembrane</keyword>
<comment type="similarity">
    <text evidence="2">Belongs to the SLC29A/ENT transporter (TC 2.A.57) family.</text>
</comment>
<evidence type="ECO:0000313" key="8">
    <source>
        <dbReference type="Proteomes" id="UP000504608"/>
    </source>
</evidence>
<proteinExistence type="inferred from homology"/>
<feature type="transmembrane region" description="Helical" evidence="7">
    <location>
        <begin position="71"/>
        <end position="92"/>
    </location>
</feature>
<feature type="transmembrane region" description="Helical" evidence="7">
    <location>
        <begin position="202"/>
        <end position="222"/>
    </location>
</feature>
<feature type="transmembrane region" description="Helical" evidence="7">
    <location>
        <begin position="391"/>
        <end position="414"/>
    </location>
</feature>
<feature type="transmembrane region" description="Helical" evidence="7">
    <location>
        <begin position="296"/>
        <end position="315"/>
    </location>
</feature>
<evidence type="ECO:0000256" key="7">
    <source>
        <dbReference type="SAM" id="Phobius"/>
    </source>
</evidence>
<feature type="transmembrane region" description="Helical" evidence="7">
    <location>
        <begin position="98"/>
        <end position="117"/>
    </location>
</feature>
<organism evidence="8 9">
    <name type="scientific">Cucurbita maxima</name>
    <name type="common">Pumpkin</name>
    <name type="synonym">Winter squash</name>
    <dbReference type="NCBI Taxonomy" id="3661"/>
    <lineage>
        <taxon>Eukaryota</taxon>
        <taxon>Viridiplantae</taxon>
        <taxon>Streptophyta</taxon>
        <taxon>Embryophyta</taxon>
        <taxon>Tracheophyta</taxon>
        <taxon>Spermatophyta</taxon>
        <taxon>Magnoliopsida</taxon>
        <taxon>eudicotyledons</taxon>
        <taxon>Gunneridae</taxon>
        <taxon>Pentapetalae</taxon>
        <taxon>rosids</taxon>
        <taxon>fabids</taxon>
        <taxon>Cucurbitales</taxon>
        <taxon>Cucurbitaceae</taxon>
        <taxon>Cucurbiteae</taxon>
        <taxon>Cucurbita</taxon>
    </lineage>
</organism>
<feature type="transmembrane region" description="Helical" evidence="7">
    <location>
        <begin position="264"/>
        <end position="284"/>
    </location>
</feature>
<dbReference type="PANTHER" id="PTHR10332">
    <property type="entry name" value="EQUILIBRATIVE NUCLEOSIDE TRANSPORTER"/>
    <property type="match status" value="1"/>
</dbReference>
<evidence type="ECO:0000256" key="4">
    <source>
        <dbReference type="ARBA" id="ARBA00022692"/>
    </source>
</evidence>
<keyword evidence="3" id="KW-0813">Transport</keyword>
<dbReference type="AlphaFoldDB" id="A0A6J1I7G9"/>
<dbReference type="PIRSF" id="PIRSF016379">
    <property type="entry name" value="ENT"/>
    <property type="match status" value="1"/>
</dbReference>
<evidence type="ECO:0000256" key="5">
    <source>
        <dbReference type="ARBA" id="ARBA00022989"/>
    </source>
</evidence>
<evidence type="ECO:0000256" key="6">
    <source>
        <dbReference type="ARBA" id="ARBA00023136"/>
    </source>
</evidence>
<feature type="transmembrane region" description="Helical" evidence="7">
    <location>
        <begin position="327"/>
        <end position="345"/>
    </location>
</feature>